<organism evidence="1 2">
    <name type="scientific">Kingdonia uniflora</name>
    <dbReference type="NCBI Taxonomy" id="39325"/>
    <lineage>
        <taxon>Eukaryota</taxon>
        <taxon>Viridiplantae</taxon>
        <taxon>Streptophyta</taxon>
        <taxon>Embryophyta</taxon>
        <taxon>Tracheophyta</taxon>
        <taxon>Spermatophyta</taxon>
        <taxon>Magnoliopsida</taxon>
        <taxon>Ranunculales</taxon>
        <taxon>Circaeasteraceae</taxon>
        <taxon>Kingdonia</taxon>
    </lineage>
</organism>
<protein>
    <submittedName>
        <fullName evidence="1">Uncharacterized protein</fullName>
    </submittedName>
</protein>
<proteinExistence type="predicted"/>
<name>A0A7J7NQJ4_9MAGN</name>
<dbReference type="AlphaFoldDB" id="A0A7J7NQJ4"/>
<dbReference type="EMBL" id="JACGCM010000658">
    <property type="protein sequence ID" value="KAF6169456.1"/>
    <property type="molecule type" value="Genomic_DNA"/>
</dbReference>
<comment type="caution">
    <text evidence="1">The sequence shown here is derived from an EMBL/GenBank/DDBJ whole genome shotgun (WGS) entry which is preliminary data.</text>
</comment>
<evidence type="ECO:0000313" key="2">
    <source>
        <dbReference type="Proteomes" id="UP000541444"/>
    </source>
</evidence>
<dbReference type="Proteomes" id="UP000541444">
    <property type="component" value="Unassembled WGS sequence"/>
</dbReference>
<accession>A0A7J7NQJ4</accession>
<sequence length="56" mass="6620">MLYITQFHFHLSSSVFSRVFLSLFTKRKQTQSKCTNLRCDSCLFGRKIEVFSSFCD</sequence>
<gene>
    <name evidence="1" type="ORF">GIB67_004737</name>
</gene>
<keyword evidence="2" id="KW-1185">Reference proteome</keyword>
<evidence type="ECO:0000313" key="1">
    <source>
        <dbReference type="EMBL" id="KAF6169456.1"/>
    </source>
</evidence>
<reference evidence="1 2" key="1">
    <citation type="journal article" date="2020" name="IScience">
        <title>Genome Sequencing of the Endangered Kingdonia uniflora (Circaeasteraceae, Ranunculales) Reveals Potential Mechanisms of Evolutionary Specialization.</title>
        <authorList>
            <person name="Sun Y."/>
            <person name="Deng T."/>
            <person name="Zhang A."/>
            <person name="Moore M.J."/>
            <person name="Landis J.B."/>
            <person name="Lin N."/>
            <person name="Zhang H."/>
            <person name="Zhang X."/>
            <person name="Huang J."/>
            <person name="Zhang X."/>
            <person name="Sun H."/>
            <person name="Wang H."/>
        </authorList>
    </citation>
    <scope>NUCLEOTIDE SEQUENCE [LARGE SCALE GENOMIC DNA]</scope>
    <source>
        <strain evidence="1">TB1705</strain>
        <tissue evidence="1">Leaf</tissue>
    </source>
</reference>